<keyword evidence="1" id="KW-1133">Transmembrane helix</keyword>
<keyword evidence="2" id="KW-1185">Reference proteome</keyword>
<dbReference type="AlphaFoldDB" id="A0A915AVK8"/>
<protein>
    <submittedName>
        <fullName evidence="3">Uncharacterized protein</fullName>
    </submittedName>
</protein>
<name>A0A915AVK8_PARUN</name>
<dbReference type="Proteomes" id="UP000887569">
    <property type="component" value="Unplaced"/>
</dbReference>
<evidence type="ECO:0000256" key="1">
    <source>
        <dbReference type="SAM" id="Phobius"/>
    </source>
</evidence>
<keyword evidence="1" id="KW-0812">Transmembrane</keyword>
<organism evidence="2 3">
    <name type="scientific">Parascaris univalens</name>
    <name type="common">Nematode worm</name>
    <dbReference type="NCBI Taxonomy" id="6257"/>
    <lineage>
        <taxon>Eukaryota</taxon>
        <taxon>Metazoa</taxon>
        <taxon>Ecdysozoa</taxon>
        <taxon>Nematoda</taxon>
        <taxon>Chromadorea</taxon>
        <taxon>Rhabditida</taxon>
        <taxon>Spirurina</taxon>
        <taxon>Ascaridomorpha</taxon>
        <taxon>Ascaridoidea</taxon>
        <taxon>Ascarididae</taxon>
        <taxon>Parascaris</taxon>
    </lineage>
</organism>
<accession>A0A915AVK8</accession>
<reference evidence="3" key="1">
    <citation type="submission" date="2022-11" db="UniProtKB">
        <authorList>
            <consortium name="WormBaseParasite"/>
        </authorList>
    </citation>
    <scope>IDENTIFICATION</scope>
</reference>
<evidence type="ECO:0000313" key="2">
    <source>
        <dbReference type="Proteomes" id="UP000887569"/>
    </source>
</evidence>
<evidence type="ECO:0000313" key="3">
    <source>
        <dbReference type="WBParaSite" id="PgR017X_g032_t01"/>
    </source>
</evidence>
<dbReference type="WBParaSite" id="PgR017X_g032_t01">
    <property type="protein sequence ID" value="PgR017X_g032_t01"/>
    <property type="gene ID" value="PgR017X_g032"/>
</dbReference>
<proteinExistence type="predicted"/>
<feature type="transmembrane region" description="Helical" evidence="1">
    <location>
        <begin position="48"/>
        <end position="67"/>
    </location>
</feature>
<keyword evidence="1" id="KW-0472">Membrane</keyword>
<sequence length="99" mass="11358">VKNDFGKKNSSFSAVPYAQPEWFSHIYVTDPIFLTQLLEHRSKLKGMVAVYGFYALFTLFTNVHYATESTFMRVSLRLSVCSNFRPIFKNSLGSLYTVS</sequence>